<dbReference type="Proteomes" id="UP000001307">
    <property type="component" value="Unassembled WGS sequence"/>
</dbReference>
<sequence>MSEFEKDNPNRQVTDDALLNNLLTEINTFNEKANTELRKRQKKFIKILEGVFNNCENMKPNNFSFVIEFFGNSTDFFEAPVCIKSFLTIKETDIFEKEALIRSSWLTAYTGFISKEEFLEEISSSNAREVIQKLSNDRSVFVSRQSQLATIALLERAFSNDEEFKTIVESCVFTSSQFLYSLMINIKTRVYYTKEPFELSKKVYDLMSKDQKSARIVELYLDTQTKGGKVSEEELLDIRDEFFIRDHFRIHTLAAILQKSEENMHGCVKQMIAILDDEKEPHIQFLDNSTKLIEKLQMKSKMLIVEFYRKNFKQMPQFFNRKLQFMTIKFLTTFMKCYRSIPKDSARQLTATVFEIVKNSEVCEKLKYPIYLAFGKLDDKSCSPEIREHLIDALEKTENWQSKDSILETFYEWGNSSRFLLDDEFKKRVGDYLEAAIEDENPSVRSSAIRAYAFYGKKDCRLLNLIKYTSRDMSFSVRRMGVCAISIVLSRLMIKDVENEKLLQFNPAEEGNYRHDLSPILEYKRTEVDNFVDFIDYMIRDDDWEVRKNMVEVIEQILGVFLRQNFLIKYDYMNKTLEFLAEDHVGAGWKKFRPFFSDFGRFWRTCGV</sequence>
<dbReference type="AlphaFoldDB" id="E4XI71"/>
<accession>E4XI71</accession>
<evidence type="ECO:0000313" key="2">
    <source>
        <dbReference type="Proteomes" id="UP000001307"/>
    </source>
</evidence>
<dbReference type="EMBL" id="FN653054">
    <property type="protein sequence ID" value="CBY10272.1"/>
    <property type="molecule type" value="Genomic_DNA"/>
</dbReference>
<dbReference type="InterPro" id="IPR011989">
    <property type="entry name" value="ARM-like"/>
</dbReference>
<organism evidence="1">
    <name type="scientific">Oikopleura dioica</name>
    <name type="common">Tunicate</name>
    <dbReference type="NCBI Taxonomy" id="34765"/>
    <lineage>
        <taxon>Eukaryota</taxon>
        <taxon>Metazoa</taxon>
        <taxon>Chordata</taxon>
        <taxon>Tunicata</taxon>
        <taxon>Appendicularia</taxon>
        <taxon>Copelata</taxon>
        <taxon>Oikopleuridae</taxon>
        <taxon>Oikopleura</taxon>
    </lineage>
</organism>
<proteinExistence type="predicted"/>
<evidence type="ECO:0000313" key="1">
    <source>
        <dbReference type="EMBL" id="CBY10272.1"/>
    </source>
</evidence>
<dbReference type="InterPro" id="IPR016024">
    <property type="entry name" value="ARM-type_fold"/>
</dbReference>
<name>E4XI71_OIKDI</name>
<dbReference type="Gene3D" id="1.25.10.10">
    <property type="entry name" value="Leucine-rich Repeat Variant"/>
    <property type="match status" value="1"/>
</dbReference>
<gene>
    <name evidence="1" type="ORF">GSOID_T00011209001</name>
</gene>
<dbReference type="InParanoid" id="E4XI71"/>
<dbReference type="SUPFAM" id="SSF48371">
    <property type="entry name" value="ARM repeat"/>
    <property type="match status" value="1"/>
</dbReference>
<evidence type="ECO:0008006" key="3">
    <source>
        <dbReference type="Google" id="ProtNLM"/>
    </source>
</evidence>
<reference evidence="1" key="1">
    <citation type="journal article" date="2010" name="Science">
        <title>Plasticity of animal genome architecture unmasked by rapid evolution of a pelagic tunicate.</title>
        <authorList>
            <person name="Denoeud F."/>
            <person name="Henriet S."/>
            <person name="Mungpakdee S."/>
            <person name="Aury J.M."/>
            <person name="Da Silva C."/>
            <person name="Brinkmann H."/>
            <person name="Mikhaleva J."/>
            <person name="Olsen L.C."/>
            <person name="Jubin C."/>
            <person name="Canestro C."/>
            <person name="Bouquet J.M."/>
            <person name="Danks G."/>
            <person name="Poulain J."/>
            <person name="Campsteijn C."/>
            <person name="Adamski M."/>
            <person name="Cross I."/>
            <person name="Yadetie F."/>
            <person name="Muffato M."/>
            <person name="Louis A."/>
            <person name="Butcher S."/>
            <person name="Tsagkogeorga G."/>
            <person name="Konrad A."/>
            <person name="Singh S."/>
            <person name="Jensen M.F."/>
            <person name="Cong E.H."/>
            <person name="Eikeseth-Otteraa H."/>
            <person name="Noel B."/>
            <person name="Anthouard V."/>
            <person name="Porcel B.M."/>
            <person name="Kachouri-Lafond R."/>
            <person name="Nishino A."/>
            <person name="Ugolini M."/>
            <person name="Chourrout P."/>
            <person name="Nishida H."/>
            <person name="Aasland R."/>
            <person name="Huzurbazar S."/>
            <person name="Westhof E."/>
            <person name="Delsuc F."/>
            <person name="Lehrach H."/>
            <person name="Reinhardt R."/>
            <person name="Weissenbach J."/>
            <person name="Roy S.W."/>
            <person name="Artiguenave F."/>
            <person name="Postlethwait J.H."/>
            <person name="Manak J.R."/>
            <person name="Thompson E.M."/>
            <person name="Jaillon O."/>
            <person name="Du Pasquier L."/>
            <person name="Boudinot P."/>
            <person name="Liberles D.A."/>
            <person name="Volff J.N."/>
            <person name="Philippe H."/>
            <person name="Lenhard B."/>
            <person name="Roest Crollius H."/>
            <person name="Wincker P."/>
            <person name="Chourrout D."/>
        </authorList>
    </citation>
    <scope>NUCLEOTIDE SEQUENCE [LARGE SCALE GENOMIC DNA]</scope>
</reference>
<keyword evidence="2" id="KW-1185">Reference proteome</keyword>
<protein>
    <recommendedName>
        <fullName evidence="3">Condensin complex subunit 1 C-terminal domain-containing protein</fullName>
    </recommendedName>
</protein>